<dbReference type="GO" id="GO:0005829">
    <property type="term" value="C:cytosol"/>
    <property type="evidence" value="ECO:0007669"/>
    <property type="project" value="TreeGrafter"/>
</dbReference>
<dbReference type="NCBIfam" id="TIGR00186">
    <property type="entry name" value="rRNA_methyl_3"/>
    <property type="match status" value="1"/>
</dbReference>
<proteinExistence type="inferred from homology"/>
<dbReference type="InterPro" id="IPR001537">
    <property type="entry name" value="SpoU_MeTrfase"/>
</dbReference>
<feature type="domain" description="RNA 2-O ribose methyltransferase substrate binding" evidence="4">
    <location>
        <begin position="5"/>
        <end position="76"/>
    </location>
</feature>
<dbReference type="GO" id="GO:0003723">
    <property type="term" value="F:RNA binding"/>
    <property type="evidence" value="ECO:0007669"/>
    <property type="project" value="InterPro"/>
</dbReference>
<dbReference type="InterPro" id="IPR029026">
    <property type="entry name" value="tRNA_m1G_MTases_N"/>
</dbReference>
<dbReference type="Proteomes" id="UP000295244">
    <property type="component" value="Unassembled WGS sequence"/>
</dbReference>
<dbReference type="Pfam" id="PF00588">
    <property type="entry name" value="SpoU_methylase"/>
    <property type="match status" value="1"/>
</dbReference>
<keyword evidence="6" id="KW-1185">Reference proteome</keyword>
<dbReference type="GO" id="GO:0006396">
    <property type="term" value="P:RNA processing"/>
    <property type="evidence" value="ECO:0007669"/>
    <property type="project" value="InterPro"/>
</dbReference>
<evidence type="ECO:0000256" key="1">
    <source>
        <dbReference type="ARBA" id="ARBA00007228"/>
    </source>
</evidence>
<dbReference type="RefSeq" id="WP_132691657.1">
    <property type="nucleotide sequence ID" value="NZ_SKBU01000017.1"/>
</dbReference>
<dbReference type="AlphaFoldDB" id="A0A4R1BGC3"/>
<name>A0A4R1BGC3_9ACTN</name>
<keyword evidence="3 5" id="KW-0808">Transferase</keyword>
<dbReference type="InterPro" id="IPR029064">
    <property type="entry name" value="Ribosomal_eL30-like_sf"/>
</dbReference>
<dbReference type="FunFam" id="3.40.1280.10:FF:000008">
    <property type="entry name" value="Group 3 RNA methyltransferase TrmH"/>
    <property type="match status" value="1"/>
</dbReference>
<dbReference type="Pfam" id="PF08032">
    <property type="entry name" value="SpoU_sub_bind"/>
    <property type="match status" value="1"/>
</dbReference>
<comment type="caution">
    <text evidence="5">The sequence shown here is derived from an EMBL/GenBank/DDBJ whole genome shotgun (WGS) entry which is preliminary data.</text>
</comment>
<dbReference type="SUPFAM" id="SSF55315">
    <property type="entry name" value="L30e-like"/>
    <property type="match status" value="1"/>
</dbReference>
<reference evidence="5 6" key="1">
    <citation type="submission" date="2019-03" db="EMBL/GenBank/DDBJ databases">
        <title>Whole genome sequence of a novel Rubrobacter taiwanensis strain, isolated from Yellowstone National Park.</title>
        <authorList>
            <person name="Freed S."/>
            <person name="Ramaley R.F."/>
            <person name="Kyndt J.A."/>
        </authorList>
    </citation>
    <scope>NUCLEOTIDE SEQUENCE [LARGE SCALE GENOMIC DNA]</scope>
    <source>
        <strain evidence="5 6">Yellowstone</strain>
    </source>
</reference>
<evidence type="ECO:0000313" key="5">
    <source>
        <dbReference type="EMBL" id="TCJ16240.1"/>
    </source>
</evidence>
<organism evidence="5 6">
    <name type="scientific">Rubrobacter taiwanensis</name>
    <dbReference type="NCBI Taxonomy" id="185139"/>
    <lineage>
        <taxon>Bacteria</taxon>
        <taxon>Bacillati</taxon>
        <taxon>Actinomycetota</taxon>
        <taxon>Rubrobacteria</taxon>
        <taxon>Rubrobacterales</taxon>
        <taxon>Rubrobacteraceae</taxon>
        <taxon>Rubrobacter</taxon>
    </lineage>
</organism>
<accession>A0A4R1BGC3</accession>
<dbReference type="SUPFAM" id="SSF75217">
    <property type="entry name" value="alpha/beta knot"/>
    <property type="match status" value="1"/>
</dbReference>
<dbReference type="OrthoDB" id="9785673at2"/>
<dbReference type="InterPro" id="IPR004441">
    <property type="entry name" value="rRNA_MeTrfase_TrmH"/>
</dbReference>
<dbReference type="EMBL" id="SKBU01000017">
    <property type="protein sequence ID" value="TCJ16240.1"/>
    <property type="molecule type" value="Genomic_DNA"/>
</dbReference>
<keyword evidence="2 5" id="KW-0489">Methyltransferase</keyword>
<evidence type="ECO:0000256" key="2">
    <source>
        <dbReference type="ARBA" id="ARBA00022603"/>
    </source>
</evidence>
<dbReference type="InterPro" id="IPR029028">
    <property type="entry name" value="Alpha/beta_knot_MTases"/>
</dbReference>
<dbReference type="GO" id="GO:0008173">
    <property type="term" value="F:RNA methyltransferase activity"/>
    <property type="evidence" value="ECO:0007669"/>
    <property type="project" value="InterPro"/>
</dbReference>
<dbReference type="Gene3D" id="3.40.1280.10">
    <property type="match status" value="1"/>
</dbReference>
<sequence>MKGELLYGLRPVLELLRSGRREVLEVLDASGSEEIEQAAAERGAPVRRISRKRAAELVPGSVHQGVLARAGPYPYAELEEILSDGVPLLLVLDGVTDPQNLGGVLRVADAAGASGVVIPKDRAAPVTPAAVKASAGASEYVRVARETNLRRALEHVKEAGVWVYAAESRGGTPYVELDLAGPVALALGSEGRGLRRLVREACDGMVSIPMCGTVDSLNVSVAAAVLAFEARRQRGWRRT</sequence>
<dbReference type="Gene3D" id="3.30.1330.30">
    <property type="match status" value="1"/>
</dbReference>
<dbReference type="CDD" id="cd18103">
    <property type="entry name" value="SpoU-like_RlmB"/>
    <property type="match status" value="1"/>
</dbReference>
<evidence type="ECO:0000256" key="3">
    <source>
        <dbReference type="ARBA" id="ARBA00022679"/>
    </source>
</evidence>
<dbReference type="SMART" id="SM00967">
    <property type="entry name" value="SpoU_sub_bind"/>
    <property type="match status" value="1"/>
</dbReference>
<dbReference type="InterPro" id="IPR013123">
    <property type="entry name" value="SpoU_subst-bd"/>
</dbReference>
<dbReference type="PANTHER" id="PTHR46429">
    <property type="entry name" value="23S RRNA (GUANOSINE-2'-O-)-METHYLTRANSFERASE RLMB"/>
    <property type="match status" value="1"/>
</dbReference>
<evidence type="ECO:0000313" key="6">
    <source>
        <dbReference type="Proteomes" id="UP000295244"/>
    </source>
</evidence>
<dbReference type="GO" id="GO:0032259">
    <property type="term" value="P:methylation"/>
    <property type="evidence" value="ECO:0007669"/>
    <property type="project" value="UniProtKB-KW"/>
</dbReference>
<evidence type="ECO:0000259" key="4">
    <source>
        <dbReference type="SMART" id="SM00967"/>
    </source>
</evidence>
<dbReference type="PANTHER" id="PTHR46429:SF1">
    <property type="entry name" value="23S RRNA (GUANOSINE-2'-O-)-METHYLTRANSFERASE RLMB"/>
    <property type="match status" value="1"/>
</dbReference>
<protein>
    <submittedName>
        <fullName evidence="5">23S rRNA (Guanosine(2251)-2'-O)-methyltransferase RlmB</fullName>
    </submittedName>
</protein>
<gene>
    <name evidence="5" type="primary">rlmB</name>
    <name evidence="5" type="ORF">E0L93_10465</name>
</gene>
<comment type="similarity">
    <text evidence="1">Belongs to the class IV-like SAM-binding methyltransferase superfamily. RNA methyltransferase TrmH family.</text>
</comment>